<evidence type="ECO:0000313" key="4">
    <source>
        <dbReference type="WBParaSite" id="ECPE_0000468101-mRNA-1"/>
    </source>
</evidence>
<name>A0A183ACI4_9TREM</name>
<dbReference type="PANTHER" id="PTHR13627">
    <property type="entry name" value="FUKUTIN RELATED PROTEIN"/>
    <property type="match status" value="1"/>
</dbReference>
<evidence type="ECO:0000313" key="2">
    <source>
        <dbReference type="EMBL" id="VDP73314.1"/>
    </source>
</evidence>
<dbReference type="OrthoDB" id="6358690at2759"/>
<dbReference type="PANTHER" id="PTHR13627:SF34">
    <property type="entry name" value="RIBITOL-5-PHOSPHATE TRANSFERASE"/>
    <property type="match status" value="1"/>
</dbReference>
<dbReference type="WBParaSite" id="ECPE_0000468101-mRNA-1">
    <property type="protein sequence ID" value="ECPE_0000468101-mRNA-1"/>
    <property type="gene ID" value="ECPE_0000468101"/>
</dbReference>
<reference evidence="2 3" key="2">
    <citation type="submission" date="2018-11" db="EMBL/GenBank/DDBJ databases">
        <authorList>
            <consortium name="Pathogen Informatics"/>
        </authorList>
    </citation>
    <scope>NUCLEOTIDE SEQUENCE [LARGE SCALE GENOMIC DNA]</scope>
    <source>
        <strain evidence="2 3">Egypt</strain>
    </source>
</reference>
<protein>
    <submittedName>
        <fullName evidence="4">Protein xylosyltransferase</fullName>
    </submittedName>
</protein>
<gene>
    <name evidence="2" type="ORF">ECPE_LOCUS4669</name>
</gene>
<accession>A0A183ACI4</accession>
<dbReference type="EMBL" id="UZAN01041527">
    <property type="protein sequence ID" value="VDP73314.1"/>
    <property type="molecule type" value="Genomic_DNA"/>
</dbReference>
<proteinExistence type="predicted"/>
<dbReference type="Proteomes" id="UP000272942">
    <property type="component" value="Unassembled WGS sequence"/>
</dbReference>
<keyword evidence="3" id="KW-1185">Reference proteome</keyword>
<feature type="chain" id="PRO_5043137993" evidence="1">
    <location>
        <begin position="23"/>
        <end position="583"/>
    </location>
</feature>
<evidence type="ECO:0000313" key="3">
    <source>
        <dbReference type="Proteomes" id="UP000272942"/>
    </source>
</evidence>
<evidence type="ECO:0000256" key="1">
    <source>
        <dbReference type="SAM" id="SignalP"/>
    </source>
</evidence>
<dbReference type="InterPro" id="IPR052613">
    <property type="entry name" value="LicD_transferase"/>
</dbReference>
<sequence length="583" mass="67649">MMYRVVLTITHFLFIRVCITRGSKPEGHPDELILLGFYDAVIRAYKSTRSSHAKLLVRDSLLLMNEVLPDVSESALSRWLQDKLKLKHSRIRGRVDVNTYDRPECREPTRLSDWVEIHTHAQTCQQGVQIARSLHQFYPNITARLAVTETCNSTTISKDLSKQIYWYFKQPDKAFLWLRLAKLSQRRYILVGRDLDYLTKDSDLKRLLNIICTDQADIVGGAVRWEPERHWDLGCYQTSLRNFTFRMQPGYELSTDSCAYCDHLISPFLVSRLLFIRGMRYSSLPGPIAFVDLFARLTHSGLDVVEQPRAVACTDVLFHLRSPEHKLDQFEREQWSMLVHKWKLNRIQLSLLVDHKWDCQEAGIQCDTFVRSGLLMPPCCLREQNRCFKGFLKLCSSLAVKTRMHGDYLTGMFNPLAGDSPWQSALEIQWNHPEYEVIMKNITDPLYTKYGCQLSEVSKYDSGQLILSSKNWQWTTRGELLITNQSNRMNSTTLTRPTLVNVNGFWTETHFNPGLVMSRSLFMTLEYASSEIEDNFWNTGMELIPVPFCAAHQLRANCLSGNFLPLGNLQYQESEYCMQHLYM</sequence>
<dbReference type="AlphaFoldDB" id="A0A183ACI4"/>
<keyword evidence="1" id="KW-0732">Signal</keyword>
<organism evidence="4">
    <name type="scientific">Echinostoma caproni</name>
    <dbReference type="NCBI Taxonomy" id="27848"/>
    <lineage>
        <taxon>Eukaryota</taxon>
        <taxon>Metazoa</taxon>
        <taxon>Spiralia</taxon>
        <taxon>Lophotrochozoa</taxon>
        <taxon>Platyhelminthes</taxon>
        <taxon>Trematoda</taxon>
        <taxon>Digenea</taxon>
        <taxon>Plagiorchiida</taxon>
        <taxon>Echinostomata</taxon>
        <taxon>Echinostomatoidea</taxon>
        <taxon>Echinostomatidae</taxon>
        <taxon>Echinostoma</taxon>
    </lineage>
</organism>
<feature type="signal peptide" evidence="1">
    <location>
        <begin position="1"/>
        <end position="22"/>
    </location>
</feature>
<reference evidence="4" key="1">
    <citation type="submission" date="2016-06" db="UniProtKB">
        <authorList>
            <consortium name="WormBaseParasite"/>
        </authorList>
    </citation>
    <scope>IDENTIFICATION</scope>
</reference>